<evidence type="ECO:0000256" key="1">
    <source>
        <dbReference type="SAM" id="MobiDB-lite"/>
    </source>
</evidence>
<sequence length="107" mass="11988">MNYQPVTTGNQSNPSAGIQDKFDVEKEGEEKPEFEGRKPESKVNVSPSSSAQSKKLDDKTKREAKGKSLVESLIRYRNLSVEFEDFIDNKINEDNVAGTLVPAVWQL</sequence>
<feature type="compositionally biased region" description="Polar residues" evidence="1">
    <location>
        <begin position="43"/>
        <end position="53"/>
    </location>
</feature>
<accession>A0A699UCK4</accession>
<reference evidence="2" key="1">
    <citation type="journal article" date="2019" name="Sci. Rep.">
        <title>Draft genome of Tanacetum cinerariifolium, the natural source of mosquito coil.</title>
        <authorList>
            <person name="Yamashiro T."/>
            <person name="Shiraishi A."/>
            <person name="Satake H."/>
            <person name="Nakayama K."/>
        </authorList>
    </citation>
    <scope>NUCLEOTIDE SEQUENCE</scope>
</reference>
<organism evidence="2">
    <name type="scientific">Tanacetum cinerariifolium</name>
    <name type="common">Dalmatian daisy</name>
    <name type="synonym">Chrysanthemum cinerariifolium</name>
    <dbReference type="NCBI Taxonomy" id="118510"/>
    <lineage>
        <taxon>Eukaryota</taxon>
        <taxon>Viridiplantae</taxon>
        <taxon>Streptophyta</taxon>
        <taxon>Embryophyta</taxon>
        <taxon>Tracheophyta</taxon>
        <taxon>Spermatophyta</taxon>
        <taxon>Magnoliopsida</taxon>
        <taxon>eudicotyledons</taxon>
        <taxon>Gunneridae</taxon>
        <taxon>Pentapetalae</taxon>
        <taxon>asterids</taxon>
        <taxon>campanulids</taxon>
        <taxon>Asterales</taxon>
        <taxon>Asteraceae</taxon>
        <taxon>Asteroideae</taxon>
        <taxon>Anthemideae</taxon>
        <taxon>Anthemidinae</taxon>
        <taxon>Tanacetum</taxon>
    </lineage>
</organism>
<feature type="region of interest" description="Disordered" evidence="1">
    <location>
        <begin position="1"/>
        <end position="66"/>
    </location>
</feature>
<protein>
    <submittedName>
        <fullName evidence="2">Uncharacterized protein</fullName>
    </submittedName>
</protein>
<feature type="non-terminal residue" evidence="2">
    <location>
        <position position="107"/>
    </location>
</feature>
<name>A0A699UCK4_TANCI</name>
<feature type="compositionally biased region" description="Polar residues" evidence="1">
    <location>
        <begin position="1"/>
        <end position="16"/>
    </location>
</feature>
<feature type="compositionally biased region" description="Basic and acidic residues" evidence="1">
    <location>
        <begin position="54"/>
        <end position="66"/>
    </location>
</feature>
<proteinExistence type="predicted"/>
<comment type="caution">
    <text evidence="2">The sequence shown here is derived from an EMBL/GenBank/DDBJ whole genome shotgun (WGS) entry which is preliminary data.</text>
</comment>
<gene>
    <name evidence="2" type="ORF">Tci_891168</name>
</gene>
<feature type="compositionally biased region" description="Basic and acidic residues" evidence="1">
    <location>
        <begin position="20"/>
        <end position="41"/>
    </location>
</feature>
<evidence type="ECO:0000313" key="2">
    <source>
        <dbReference type="EMBL" id="GFD19199.1"/>
    </source>
</evidence>
<dbReference type="EMBL" id="BKCJ011312716">
    <property type="protein sequence ID" value="GFD19199.1"/>
    <property type="molecule type" value="Genomic_DNA"/>
</dbReference>
<dbReference type="AlphaFoldDB" id="A0A699UCK4"/>